<sequence length="200" mass="22743">MKLGCAVFISFRLHVMASVSKHKKNNRKMPPGLKSCISSAHGDSSEETLPPSQSENLSDFVTPEELAEQHRLLSHKSSGDPVAVFDTTLFNLSISVKLLTSMSISARDDVCKIADDNEVYQEEENDMHVRPKRPLDNDDDIVDLNRVDVDPEEVLIQTVREIQERIKQNDEEHNQEENIDVSEDEFGDDNNEFEEEEDDD</sequence>
<feature type="compositionally biased region" description="Basic and acidic residues" evidence="1">
    <location>
        <begin position="165"/>
        <end position="176"/>
    </location>
</feature>
<dbReference type="AlphaFoldDB" id="A0A6A6KP21"/>
<dbReference type="Proteomes" id="UP000467840">
    <property type="component" value="Chromosome 8"/>
</dbReference>
<name>A0A6A6KP21_HEVBR</name>
<evidence type="ECO:0000313" key="2">
    <source>
        <dbReference type="EMBL" id="KAF2289189.1"/>
    </source>
</evidence>
<comment type="caution">
    <text evidence="2">The sequence shown here is derived from an EMBL/GenBank/DDBJ whole genome shotgun (WGS) entry which is preliminary data.</text>
</comment>
<evidence type="ECO:0000256" key="1">
    <source>
        <dbReference type="SAM" id="MobiDB-lite"/>
    </source>
</evidence>
<reference evidence="2 3" key="1">
    <citation type="journal article" date="2020" name="Mol. Plant">
        <title>The Chromosome-Based Rubber Tree Genome Provides New Insights into Spurge Genome Evolution and Rubber Biosynthesis.</title>
        <authorList>
            <person name="Liu J."/>
            <person name="Shi C."/>
            <person name="Shi C.C."/>
            <person name="Li W."/>
            <person name="Zhang Q.J."/>
            <person name="Zhang Y."/>
            <person name="Li K."/>
            <person name="Lu H.F."/>
            <person name="Shi C."/>
            <person name="Zhu S.T."/>
            <person name="Xiao Z.Y."/>
            <person name="Nan H."/>
            <person name="Yue Y."/>
            <person name="Zhu X.G."/>
            <person name="Wu Y."/>
            <person name="Hong X.N."/>
            <person name="Fan G.Y."/>
            <person name="Tong Y."/>
            <person name="Zhang D."/>
            <person name="Mao C.L."/>
            <person name="Liu Y.L."/>
            <person name="Hao S.J."/>
            <person name="Liu W.Q."/>
            <person name="Lv M.Q."/>
            <person name="Zhang H.B."/>
            <person name="Liu Y."/>
            <person name="Hu-Tang G.R."/>
            <person name="Wang J.P."/>
            <person name="Wang J.H."/>
            <person name="Sun Y.H."/>
            <person name="Ni S.B."/>
            <person name="Chen W.B."/>
            <person name="Zhang X.C."/>
            <person name="Jiao Y.N."/>
            <person name="Eichler E.E."/>
            <person name="Li G.H."/>
            <person name="Liu X."/>
            <person name="Gao L.Z."/>
        </authorList>
    </citation>
    <scope>NUCLEOTIDE SEQUENCE [LARGE SCALE GENOMIC DNA]</scope>
    <source>
        <strain evidence="3">cv. GT1</strain>
        <tissue evidence="2">Leaf</tissue>
    </source>
</reference>
<feature type="compositionally biased region" description="Acidic residues" evidence="1">
    <location>
        <begin position="177"/>
        <end position="200"/>
    </location>
</feature>
<proteinExistence type="predicted"/>
<gene>
    <name evidence="2" type="ORF">GH714_029322</name>
</gene>
<protein>
    <submittedName>
        <fullName evidence="2">Uncharacterized protein</fullName>
    </submittedName>
</protein>
<feature type="region of interest" description="Disordered" evidence="1">
    <location>
        <begin position="165"/>
        <end position="200"/>
    </location>
</feature>
<evidence type="ECO:0000313" key="3">
    <source>
        <dbReference type="Proteomes" id="UP000467840"/>
    </source>
</evidence>
<feature type="region of interest" description="Disordered" evidence="1">
    <location>
        <begin position="22"/>
        <end position="57"/>
    </location>
</feature>
<organism evidence="2 3">
    <name type="scientific">Hevea brasiliensis</name>
    <name type="common">Para rubber tree</name>
    <name type="synonym">Siphonia brasiliensis</name>
    <dbReference type="NCBI Taxonomy" id="3981"/>
    <lineage>
        <taxon>Eukaryota</taxon>
        <taxon>Viridiplantae</taxon>
        <taxon>Streptophyta</taxon>
        <taxon>Embryophyta</taxon>
        <taxon>Tracheophyta</taxon>
        <taxon>Spermatophyta</taxon>
        <taxon>Magnoliopsida</taxon>
        <taxon>eudicotyledons</taxon>
        <taxon>Gunneridae</taxon>
        <taxon>Pentapetalae</taxon>
        <taxon>rosids</taxon>
        <taxon>fabids</taxon>
        <taxon>Malpighiales</taxon>
        <taxon>Euphorbiaceae</taxon>
        <taxon>Crotonoideae</taxon>
        <taxon>Micrandreae</taxon>
        <taxon>Hevea</taxon>
    </lineage>
</organism>
<accession>A0A6A6KP21</accession>
<dbReference type="EMBL" id="JAAGAX010000016">
    <property type="protein sequence ID" value="KAF2289189.1"/>
    <property type="molecule type" value="Genomic_DNA"/>
</dbReference>
<keyword evidence="3" id="KW-1185">Reference proteome</keyword>